<name>A0A0E3PXC0_METMZ</name>
<dbReference type="HOGENOM" id="CLU_810413_0_0_2"/>
<keyword evidence="1" id="KW-0472">Membrane</keyword>
<reference evidence="2 3" key="1">
    <citation type="submission" date="2014-07" db="EMBL/GenBank/DDBJ databases">
        <title>Methanogenic archaea and the global carbon cycle.</title>
        <authorList>
            <person name="Henriksen J.R."/>
            <person name="Luke J."/>
            <person name="Reinhart S."/>
            <person name="Benedict M.N."/>
            <person name="Youngblut N.D."/>
            <person name="Metcalf M.E."/>
            <person name="Whitaker R.J."/>
            <person name="Metcalf W.W."/>
        </authorList>
    </citation>
    <scope>NUCLEOTIDE SEQUENCE [LARGE SCALE GENOMIC DNA]</scope>
    <source>
        <strain evidence="2 3">WWM610</strain>
    </source>
</reference>
<dbReference type="Proteomes" id="UP000033058">
    <property type="component" value="Chromosome"/>
</dbReference>
<dbReference type="AlphaFoldDB" id="A0A0E3PXC0"/>
<keyword evidence="1" id="KW-1133">Transmembrane helix</keyword>
<dbReference type="PATRIC" id="fig|1434117.4.peg.2861"/>
<keyword evidence="1" id="KW-0812">Transmembrane</keyword>
<proteinExistence type="predicted"/>
<protein>
    <submittedName>
        <fullName evidence="2">Uncharacterized protein</fullName>
    </submittedName>
</protein>
<gene>
    <name evidence="2" type="ORF">MSMAW_2242</name>
</gene>
<evidence type="ECO:0000313" key="3">
    <source>
        <dbReference type="Proteomes" id="UP000033058"/>
    </source>
</evidence>
<feature type="transmembrane region" description="Helical" evidence="1">
    <location>
        <begin position="108"/>
        <end position="128"/>
    </location>
</feature>
<dbReference type="EMBL" id="CP009509">
    <property type="protein sequence ID" value="AKB41233.1"/>
    <property type="molecule type" value="Genomic_DNA"/>
</dbReference>
<evidence type="ECO:0000313" key="2">
    <source>
        <dbReference type="EMBL" id="AKB41233.1"/>
    </source>
</evidence>
<accession>A0A0E3PXC0</accession>
<sequence>MLTYQLQRRAFHIMEEEKTFSFPNTVEVEIILEPTEMFGVGKELTKTFVPGHDLQAYLDPDTGKCGIVPDHLFDPIEAVVEWKNINQRLEMHGNKLIAQCKCNDRKDLVGFLTALYYIFPLLLTIEFVEPPVVKSIVGRVGEVPFRWEFAGYRFGFDSTSKEIQEQRVIDSFGNLSFTCDLDNRRLAAALSYFYTAKRLRDSGNSQYEFMAEVVLNYCKVLEVLFSGKKDKAKQGLSKLGYIDEDIEDNFITLFDLRNQFDVGHSSLTIYNQQQLTDLYEYLEDTEHIFRELLKTVMDKVKDGSYQLKRDSDFKPKNEKLKILDEIFKIQQKRKTKNRSTKN</sequence>
<organism evidence="2 3">
    <name type="scientific">Methanosarcina mazei WWM610</name>
    <dbReference type="NCBI Taxonomy" id="1434117"/>
    <lineage>
        <taxon>Archaea</taxon>
        <taxon>Methanobacteriati</taxon>
        <taxon>Methanobacteriota</taxon>
        <taxon>Stenosarchaea group</taxon>
        <taxon>Methanomicrobia</taxon>
        <taxon>Methanosarcinales</taxon>
        <taxon>Methanosarcinaceae</taxon>
        <taxon>Methanosarcina</taxon>
    </lineage>
</organism>
<evidence type="ECO:0000256" key="1">
    <source>
        <dbReference type="SAM" id="Phobius"/>
    </source>
</evidence>